<dbReference type="EMBL" id="JAFCMP010000079">
    <property type="protein sequence ID" value="KAG5188013.1"/>
    <property type="molecule type" value="Genomic_DNA"/>
</dbReference>
<dbReference type="PANTHER" id="PTHR42799:SF2">
    <property type="entry name" value="MITOCHONDRIAL PEPTIDE METHIONINE SULFOXIDE REDUCTASE"/>
    <property type="match status" value="1"/>
</dbReference>
<evidence type="ECO:0000256" key="1">
    <source>
        <dbReference type="ARBA" id="ARBA00005591"/>
    </source>
</evidence>
<dbReference type="PANTHER" id="PTHR42799">
    <property type="entry name" value="MITOCHONDRIAL PEPTIDE METHIONINE SULFOXIDE REDUCTASE"/>
    <property type="match status" value="1"/>
</dbReference>
<dbReference type="InterPro" id="IPR002569">
    <property type="entry name" value="Met_Sox_Rdtase_MsrA_dom"/>
</dbReference>
<dbReference type="HAMAP" id="MF_01401">
    <property type="entry name" value="MsrA"/>
    <property type="match status" value="1"/>
</dbReference>
<dbReference type="InterPro" id="IPR050162">
    <property type="entry name" value="MsrA_MetSO_reductase"/>
</dbReference>
<dbReference type="GO" id="GO:0003755">
    <property type="term" value="F:peptidyl-prolyl cis-trans isomerase activity"/>
    <property type="evidence" value="ECO:0007669"/>
    <property type="project" value="UniProtKB-KW"/>
</dbReference>
<organism evidence="7 8">
    <name type="scientific">Tribonema minus</name>
    <dbReference type="NCBI Taxonomy" id="303371"/>
    <lineage>
        <taxon>Eukaryota</taxon>
        <taxon>Sar</taxon>
        <taxon>Stramenopiles</taxon>
        <taxon>Ochrophyta</taxon>
        <taxon>PX clade</taxon>
        <taxon>Xanthophyceae</taxon>
        <taxon>Tribonematales</taxon>
        <taxon>Tribonemataceae</taxon>
        <taxon>Tribonema</taxon>
    </lineage>
</organism>
<reference evidence="7" key="1">
    <citation type="submission" date="2021-02" db="EMBL/GenBank/DDBJ databases">
        <title>First Annotated Genome of the Yellow-green Alga Tribonema minus.</title>
        <authorList>
            <person name="Mahan K.M."/>
        </authorList>
    </citation>
    <scope>NUCLEOTIDE SEQUENCE</scope>
    <source>
        <strain evidence="7">UTEX B ZZ1240</strain>
    </source>
</reference>
<comment type="catalytic activity">
    <reaction evidence="3">
        <text>L-methionyl-[protein] + [thioredoxin]-disulfide + H2O = L-methionyl-(S)-S-oxide-[protein] + [thioredoxin]-dithiol</text>
        <dbReference type="Rhea" id="RHEA:14217"/>
        <dbReference type="Rhea" id="RHEA-COMP:10698"/>
        <dbReference type="Rhea" id="RHEA-COMP:10700"/>
        <dbReference type="Rhea" id="RHEA-COMP:12313"/>
        <dbReference type="Rhea" id="RHEA-COMP:12315"/>
        <dbReference type="ChEBI" id="CHEBI:15377"/>
        <dbReference type="ChEBI" id="CHEBI:16044"/>
        <dbReference type="ChEBI" id="CHEBI:29950"/>
        <dbReference type="ChEBI" id="CHEBI:44120"/>
        <dbReference type="ChEBI" id="CHEBI:50058"/>
        <dbReference type="EC" id="1.8.4.11"/>
    </reaction>
</comment>
<dbReference type="InterPro" id="IPR036509">
    <property type="entry name" value="Met_Sox_Rdtase_MsrA_sf"/>
</dbReference>
<dbReference type="GO" id="GO:0034599">
    <property type="term" value="P:cellular response to oxidative stress"/>
    <property type="evidence" value="ECO:0007669"/>
    <property type="project" value="TreeGrafter"/>
</dbReference>
<dbReference type="NCBIfam" id="TIGR00401">
    <property type="entry name" value="msrA"/>
    <property type="match status" value="1"/>
</dbReference>
<dbReference type="Proteomes" id="UP000664859">
    <property type="component" value="Unassembled WGS sequence"/>
</dbReference>
<dbReference type="PROSITE" id="PS50059">
    <property type="entry name" value="FKBP_PPIASE"/>
    <property type="match status" value="1"/>
</dbReference>
<dbReference type="InterPro" id="IPR001179">
    <property type="entry name" value="PPIase_FKBP_dom"/>
</dbReference>
<comment type="catalytic activity">
    <reaction evidence="4">
        <text>[thioredoxin]-disulfide + L-methionine + H2O = L-methionine (S)-S-oxide + [thioredoxin]-dithiol</text>
        <dbReference type="Rhea" id="RHEA:19993"/>
        <dbReference type="Rhea" id="RHEA-COMP:10698"/>
        <dbReference type="Rhea" id="RHEA-COMP:10700"/>
        <dbReference type="ChEBI" id="CHEBI:15377"/>
        <dbReference type="ChEBI" id="CHEBI:29950"/>
        <dbReference type="ChEBI" id="CHEBI:50058"/>
        <dbReference type="ChEBI" id="CHEBI:57844"/>
        <dbReference type="ChEBI" id="CHEBI:58772"/>
        <dbReference type="EC" id="1.8.4.11"/>
    </reaction>
</comment>
<gene>
    <name evidence="7" type="ORF">JKP88DRAFT_306106</name>
</gene>
<keyword evidence="2" id="KW-0560">Oxidoreductase</keyword>
<dbReference type="EC" id="5.2.1.8" evidence="5"/>
<dbReference type="Pfam" id="PF00254">
    <property type="entry name" value="FKBP_C"/>
    <property type="match status" value="1"/>
</dbReference>
<dbReference type="AlphaFoldDB" id="A0A835ZFH4"/>
<dbReference type="GO" id="GO:0008113">
    <property type="term" value="F:peptide-methionine (S)-S-oxide reductase activity"/>
    <property type="evidence" value="ECO:0007669"/>
    <property type="project" value="UniProtKB-EC"/>
</dbReference>
<evidence type="ECO:0000313" key="8">
    <source>
        <dbReference type="Proteomes" id="UP000664859"/>
    </source>
</evidence>
<evidence type="ECO:0000259" key="6">
    <source>
        <dbReference type="PROSITE" id="PS50059"/>
    </source>
</evidence>
<dbReference type="Pfam" id="PF01625">
    <property type="entry name" value="PMSR"/>
    <property type="match status" value="1"/>
</dbReference>
<keyword evidence="5" id="KW-0413">Isomerase</keyword>
<evidence type="ECO:0000313" key="7">
    <source>
        <dbReference type="EMBL" id="KAG5188013.1"/>
    </source>
</evidence>
<comment type="similarity">
    <text evidence="1">Belongs to the MsrA Met sulfoxide reductase family.</text>
</comment>
<feature type="domain" description="PPIase FKBP-type" evidence="6">
    <location>
        <begin position="5"/>
        <end position="87"/>
    </location>
</feature>
<comment type="caution">
    <text evidence="7">The sequence shown here is derived from an EMBL/GenBank/DDBJ whole genome shotgun (WGS) entry which is preliminary data.</text>
</comment>
<evidence type="ECO:0000256" key="3">
    <source>
        <dbReference type="ARBA" id="ARBA00047806"/>
    </source>
</evidence>
<proteinExistence type="inferred from homology"/>
<dbReference type="Gene3D" id="3.10.50.40">
    <property type="match status" value="1"/>
</dbReference>
<dbReference type="InterPro" id="IPR046357">
    <property type="entry name" value="PPIase_dom_sf"/>
</dbReference>
<dbReference type="OrthoDB" id="77405at2759"/>
<keyword evidence="5" id="KW-0697">Rotamase</keyword>
<comment type="catalytic activity">
    <reaction evidence="5">
        <text>[protein]-peptidylproline (omega=180) = [protein]-peptidylproline (omega=0)</text>
        <dbReference type="Rhea" id="RHEA:16237"/>
        <dbReference type="Rhea" id="RHEA-COMP:10747"/>
        <dbReference type="Rhea" id="RHEA-COMP:10748"/>
        <dbReference type="ChEBI" id="CHEBI:83833"/>
        <dbReference type="ChEBI" id="CHEBI:83834"/>
        <dbReference type="EC" id="5.2.1.8"/>
    </reaction>
</comment>
<evidence type="ECO:0000256" key="4">
    <source>
        <dbReference type="ARBA" id="ARBA00048782"/>
    </source>
</evidence>
<dbReference type="FunFam" id="3.30.1060.10:FF:000002">
    <property type="entry name" value="Peptide methionine sulfoxide reductase"/>
    <property type="match status" value="1"/>
</dbReference>
<sequence length="302" mass="32604">MVAKGDVVTVDLQVKDVKTGKPFDSTFDQGQVRFVVGAGGFLPAIHKAVEKMQVGEAKELQLSGDDAYGDADEALIATLPLDQAPPNLQRGQVLRLWTGQKARVTDVTADAFTLDMNRLNAGAVLSVALRVLDAAPPSTLETADFAAGCFWGLELAFQRAPGVVSTKVGYTQGAKKDPTYTEVCAGTTGHAEAVRVLFDPAQTTFDALLDVFWGRHDPTQLNGQGNDLGTQYRGGVYYHSEAQKAAIEESRAREQAKHDKPIVTEVLPAATFWDAEDYHQQYLEKGGQIAKKAASETIRCYG</sequence>
<evidence type="ECO:0000256" key="2">
    <source>
        <dbReference type="ARBA" id="ARBA00023002"/>
    </source>
</evidence>
<protein>
    <recommendedName>
        <fullName evidence="5">peptidylprolyl isomerase</fullName>
        <ecNumber evidence="5">5.2.1.8</ecNumber>
    </recommendedName>
</protein>
<keyword evidence="8" id="KW-1185">Reference proteome</keyword>
<accession>A0A835ZFH4</accession>
<dbReference type="GO" id="GO:0005737">
    <property type="term" value="C:cytoplasm"/>
    <property type="evidence" value="ECO:0007669"/>
    <property type="project" value="TreeGrafter"/>
</dbReference>
<dbReference type="SUPFAM" id="SSF54534">
    <property type="entry name" value="FKBP-like"/>
    <property type="match status" value="1"/>
</dbReference>
<dbReference type="SUPFAM" id="SSF55068">
    <property type="entry name" value="Peptide methionine sulfoxide reductase"/>
    <property type="match status" value="1"/>
</dbReference>
<evidence type="ECO:0000256" key="5">
    <source>
        <dbReference type="PROSITE-ProRule" id="PRU00277"/>
    </source>
</evidence>
<name>A0A835ZFH4_9STRA</name>
<dbReference type="Gene3D" id="3.30.1060.10">
    <property type="entry name" value="Peptide methionine sulphoxide reductase MsrA"/>
    <property type="match status" value="1"/>
</dbReference>